<keyword evidence="4" id="KW-1003">Cell membrane</keyword>
<feature type="transmembrane region" description="Helical" evidence="8">
    <location>
        <begin position="61"/>
        <end position="85"/>
    </location>
</feature>
<feature type="transmembrane region" description="Helical" evidence="8">
    <location>
        <begin position="278"/>
        <end position="298"/>
    </location>
</feature>
<dbReference type="Gene3D" id="3.30.70.1450">
    <property type="entry name" value="Regulator of K+ conductance, C-terminal domain"/>
    <property type="match status" value="2"/>
</dbReference>
<evidence type="ECO:0000256" key="8">
    <source>
        <dbReference type="SAM" id="Phobius"/>
    </source>
</evidence>
<dbReference type="PANTHER" id="PTHR30445:SF3">
    <property type="entry name" value="TRANSPORT PROTEIN YIDE-RELATED"/>
    <property type="match status" value="1"/>
</dbReference>
<dbReference type="Pfam" id="PF02080">
    <property type="entry name" value="TrkA_C"/>
    <property type="match status" value="1"/>
</dbReference>
<dbReference type="Proteomes" id="UP000018842">
    <property type="component" value="Unassembled WGS sequence"/>
</dbReference>
<comment type="similarity">
    <text evidence="2">Belongs to the AAE transporter (TC 2.A.81) family.</text>
</comment>
<sequence length="456" mass="49082">MLAIIVVVLGVGITVALHFITGLPITTMVGILSGAVTNTPGLGAAQQAYSDLSGIDAPEIALGYAVSYPLGVVGIILSLIVLKYFMRINTEKEEKQAEEGLGQQQDLTVHPISIEIRNEAVNGLSVKELHPLLNRKFVISRIKYREGGETELVNSDTTLHVGDKILIISTPVDIEAIIVFFGKEVTMEWGKLNKELISRRILITKPELNGKTLAQLKIRNNFGASITRVNRSGVDLVATPQLQLQMGDRVTIVGTELAVSHTEKVLGNSLKRLNHPNLIPIFIGIALGCILGSIPFTFPGIPQPMKLGLAGGPLIVSILISRFGPKYKLITYTTMSANLMLREIGISIFLACVGLGAGKGFVETIINEGGYTWIGYGVIITILPLLIAGLVGRYYFKLNYFTLIGVLAGATTDPPALSYSNDLTSTDAPAVGYATVYPLTMFLRVLTAQMLILSLA</sequence>
<evidence type="ECO:0000259" key="9">
    <source>
        <dbReference type="PROSITE" id="PS51202"/>
    </source>
</evidence>
<dbReference type="GO" id="GO:0006813">
    <property type="term" value="P:potassium ion transport"/>
    <property type="evidence" value="ECO:0007669"/>
    <property type="project" value="InterPro"/>
</dbReference>
<dbReference type="InterPro" id="IPR006512">
    <property type="entry name" value="YidE_YbjL"/>
</dbReference>
<dbReference type="eggNOG" id="COG0569">
    <property type="taxonomic scope" value="Bacteria"/>
</dbReference>
<feature type="transmembrane region" description="Helical" evidence="8">
    <location>
        <begin position="373"/>
        <end position="391"/>
    </location>
</feature>
<gene>
    <name evidence="10" type="ORF">JCM6294_2065</name>
</gene>
<feature type="transmembrane region" description="Helical" evidence="8">
    <location>
        <begin position="436"/>
        <end position="455"/>
    </location>
</feature>
<evidence type="ECO:0000256" key="5">
    <source>
        <dbReference type="ARBA" id="ARBA00022692"/>
    </source>
</evidence>
<comment type="subcellular location">
    <subcellularLocation>
        <location evidence="1">Cell membrane</location>
        <topology evidence="1">Multi-pass membrane protein</topology>
    </subcellularLocation>
</comment>
<evidence type="ECO:0000256" key="3">
    <source>
        <dbReference type="ARBA" id="ARBA00022448"/>
    </source>
</evidence>
<dbReference type="EMBL" id="BAIR01000016">
    <property type="protein sequence ID" value="GAE19063.1"/>
    <property type="molecule type" value="Genomic_DNA"/>
</dbReference>
<feature type="transmembrane region" description="Helical" evidence="8">
    <location>
        <begin position="304"/>
        <end position="323"/>
    </location>
</feature>
<evidence type="ECO:0000313" key="10">
    <source>
        <dbReference type="EMBL" id="GAE19063.1"/>
    </source>
</evidence>
<dbReference type="SUPFAM" id="SSF116726">
    <property type="entry name" value="TrkA C-terminal domain-like"/>
    <property type="match status" value="2"/>
</dbReference>
<accession>W4PI20</accession>
<dbReference type="GO" id="GO:0005886">
    <property type="term" value="C:plasma membrane"/>
    <property type="evidence" value="ECO:0007669"/>
    <property type="project" value="UniProtKB-SubCell"/>
</dbReference>
<dbReference type="InterPro" id="IPR050144">
    <property type="entry name" value="AAE_transporter"/>
</dbReference>
<dbReference type="InterPro" id="IPR006037">
    <property type="entry name" value="RCK_C"/>
</dbReference>
<dbReference type="Pfam" id="PF06826">
    <property type="entry name" value="Asp-Al_Ex"/>
    <property type="match status" value="2"/>
</dbReference>
<evidence type="ECO:0000256" key="6">
    <source>
        <dbReference type="ARBA" id="ARBA00022989"/>
    </source>
</evidence>
<proteinExistence type="inferred from homology"/>
<keyword evidence="5 8" id="KW-0812">Transmembrane</keyword>
<dbReference type="NCBIfam" id="NF003007">
    <property type="entry name" value="PRK03818.1"/>
    <property type="match status" value="1"/>
</dbReference>
<evidence type="ECO:0000256" key="4">
    <source>
        <dbReference type="ARBA" id="ARBA00022475"/>
    </source>
</evidence>
<reference evidence="11" key="1">
    <citation type="journal article" date="2014" name="Genome">
        <title>Draft Genome Sequences of Three Strains of Bacteroides pyogenes Isolated from a Cat and Swine.</title>
        <authorList>
            <person name="Sakamoto M."/>
            <person name="Oshima K."/>
            <person name="Suda W."/>
            <person name="Kitamura K."/>
            <person name="Iida T."/>
            <person name="Hattori M."/>
            <person name="Ohkuma M."/>
        </authorList>
    </citation>
    <scope>NUCLEOTIDE SEQUENCE [LARGE SCALE GENOMIC DNA]</scope>
    <source>
        <strain evidence="11">JCM 6294</strain>
    </source>
</reference>
<dbReference type="NCBIfam" id="TIGR01625">
    <property type="entry name" value="YidE_YbjL_dupl"/>
    <property type="match status" value="1"/>
</dbReference>
<dbReference type="InterPro" id="IPR036721">
    <property type="entry name" value="RCK_C_sf"/>
</dbReference>
<keyword evidence="7 8" id="KW-0472">Membrane</keyword>
<evidence type="ECO:0000256" key="7">
    <source>
        <dbReference type="ARBA" id="ARBA00023136"/>
    </source>
</evidence>
<dbReference type="GO" id="GO:0008324">
    <property type="term" value="F:monoatomic cation transmembrane transporter activity"/>
    <property type="evidence" value="ECO:0007669"/>
    <property type="project" value="InterPro"/>
</dbReference>
<name>W4PI20_9BACE</name>
<evidence type="ECO:0000313" key="11">
    <source>
        <dbReference type="Proteomes" id="UP000018842"/>
    </source>
</evidence>
<keyword evidence="3" id="KW-0813">Transport</keyword>
<dbReference type="eggNOG" id="COG2985">
    <property type="taxonomic scope" value="Bacteria"/>
</dbReference>
<comment type="caution">
    <text evidence="10">The sequence shown here is derived from an EMBL/GenBank/DDBJ whole genome shotgun (WGS) entry which is preliminary data.</text>
</comment>
<dbReference type="AlphaFoldDB" id="W4PI20"/>
<dbReference type="PANTHER" id="PTHR30445">
    <property type="entry name" value="K(+)_H(+) ANTIPORTER SUBUNIT KHTT"/>
    <property type="match status" value="1"/>
</dbReference>
<feature type="transmembrane region" description="Helical" evidence="8">
    <location>
        <begin position="344"/>
        <end position="361"/>
    </location>
</feature>
<evidence type="ECO:0000256" key="1">
    <source>
        <dbReference type="ARBA" id="ARBA00004651"/>
    </source>
</evidence>
<dbReference type="PROSITE" id="PS51202">
    <property type="entry name" value="RCK_C"/>
    <property type="match status" value="1"/>
</dbReference>
<organism evidence="10 11">
    <name type="scientific">Bacteroides pyogenes DSM 20611 = JCM 6294</name>
    <dbReference type="NCBI Taxonomy" id="1121100"/>
    <lineage>
        <taxon>Bacteria</taxon>
        <taxon>Pseudomonadati</taxon>
        <taxon>Bacteroidota</taxon>
        <taxon>Bacteroidia</taxon>
        <taxon>Bacteroidales</taxon>
        <taxon>Bacteroidaceae</taxon>
        <taxon>Bacteroides</taxon>
    </lineage>
</organism>
<protein>
    <submittedName>
        <fullName evidence="10">Predicted cobalt transporter in Bacteroides_Porphyromonas</fullName>
    </submittedName>
</protein>
<evidence type="ECO:0000256" key="2">
    <source>
        <dbReference type="ARBA" id="ARBA00009854"/>
    </source>
</evidence>
<feature type="transmembrane region" description="Helical" evidence="8">
    <location>
        <begin position="398"/>
        <end position="416"/>
    </location>
</feature>
<feature type="domain" description="RCK C-terminal" evidence="9">
    <location>
        <begin position="184"/>
        <end position="268"/>
    </location>
</feature>
<keyword evidence="6 8" id="KW-1133">Transmembrane helix</keyword>